<feature type="domain" description="Reverse transcriptase/retrotransposon-derived protein RNase H-like" evidence="2">
    <location>
        <begin position="64"/>
        <end position="148"/>
    </location>
</feature>
<dbReference type="EMBL" id="JACGWM010001554">
    <property type="protein sequence ID" value="KAL0291748.1"/>
    <property type="molecule type" value="Genomic_DNA"/>
</dbReference>
<dbReference type="PANTHER" id="PTHR33064">
    <property type="entry name" value="POL PROTEIN"/>
    <property type="match status" value="1"/>
</dbReference>
<dbReference type="InterPro" id="IPR043502">
    <property type="entry name" value="DNA/RNA_pol_sf"/>
</dbReference>
<protein>
    <submittedName>
        <fullName evidence="3">Enzymatic polyprotein</fullName>
    </submittedName>
</protein>
<dbReference type="InterPro" id="IPR043128">
    <property type="entry name" value="Rev_trsase/Diguanyl_cyclase"/>
</dbReference>
<dbReference type="SUPFAM" id="SSF56672">
    <property type="entry name" value="DNA/RNA polymerases"/>
    <property type="match status" value="1"/>
</dbReference>
<reference evidence="3" key="1">
    <citation type="submission" date="2020-06" db="EMBL/GenBank/DDBJ databases">
        <authorList>
            <person name="Li T."/>
            <person name="Hu X."/>
            <person name="Zhang T."/>
            <person name="Song X."/>
            <person name="Zhang H."/>
            <person name="Dai N."/>
            <person name="Sheng W."/>
            <person name="Hou X."/>
            <person name="Wei L."/>
        </authorList>
    </citation>
    <scope>NUCLEOTIDE SEQUENCE</scope>
    <source>
        <strain evidence="3">KEN8</strain>
        <tissue evidence="3">Leaf</tissue>
    </source>
</reference>
<gene>
    <name evidence="3" type="ORF">Scaly_2621500</name>
</gene>
<dbReference type="Pfam" id="PF17919">
    <property type="entry name" value="RT_RNaseH_2"/>
    <property type="match status" value="1"/>
</dbReference>
<dbReference type="InterPro" id="IPR051320">
    <property type="entry name" value="Viral_Replic_Matur_Polypro"/>
</dbReference>
<dbReference type="PANTHER" id="PTHR33064:SF37">
    <property type="entry name" value="RIBONUCLEASE H"/>
    <property type="match status" value="1"/>
</dbReference>
<dbReference type="Gene3D" id="3.30.70.270">
    <property type="match status" value="1"/>
</dbReference>
<proteinExistence type="predicted"/>
<evidence type="ECO:0000259" key="2">
    <source>
        <dbReference type="Pfam" id="PF17919"/>
    </source>
</evidence>
<comment type="caution">
    <text evidence="3">The sequence shown here is derived from an EMBL/GenBank/DDBJ whole genome shotgun (WGS) entry which is preliminary data.</text>
</comment>
<accession>A0AAW2JC53</accession>
<organism evidence="3">
    <name type="scientific">Sesamum calycinum</name>
    <dbReference type="NCBI Taxonomy" id="2727403"/>
    <lineage>
        <taxon>Eukaryota</taxon>
        <taxon>Viridiplantae</taxon>
        <taxon>Streptophyta</taxon>
        <taxon>Embryophyta</taxon>
        <taxon>Tracheophyta</taxon>
        <taxon>Spermatophyta</taxon>
        <taxon>Magnoliopsida</taxon>
        <taxon>eudicotyledons</taxon>
        <taxon>Gunneridae</taxon>
        <taxon>Pentapetalae</taxon>
        <taxon>asterids</taxon>
        <taxon>lamiids</taxon>
        <taxon>Lamiales</taxon>
        <taxon>Pedaliaceae</taxon>
        <taxon>Sesamum</taxon>
    </lineage>
</organism>
<dbReference type="InterPro" id="IPR041577">
    <property type="entry name" value="RT_RNaseH_2"/>
</dbReference>
<dbReference type="AlphaFoldDB" id="A0AAW2JC53"/>
<reference evidence="3" key="2">
    <citation type="journal article" date="2024" name="Plant">
        <title>Genomic evolution and insights into agronomic trait innovations of Sesamum species.</title>
        <authorList>
            <person name="Miao H."/>
            <person name="Wang L."/>
            <person name="Qu L."/>
            <person name="Liu H."/>
            <person name="Sun Y."/>
            <person name="Le M."/>
            <person name="Wang Q."/>
            <person name="Wei S."/>
            <person name="Zheng Y."/>
            <person name="Lin W."/>
            <person name="Duan Y."/>
            <person name="Cao H."/>
            <person name="Xiong S."/>
            <person name="Wang X."/>
            <person name="Wei L."/>
            <person name="Li C."/>
            <person name="Ma Q."/>
            <person name="Ju M."/>
            <person name="Zhao R."/>
            <person name="Li G."/>
            <person name="Mu C."/>
            <person name="Tian Q."/>
            <person name="Mei H."/>
            <person name="Zhang T."/>
            <person name="Gao T."/>
            <person name="Zhang H."/>
        </authorList>
    </citation>
    <scope>NUCLEOTIDE SEQUENCE</scope>
    <source>
        <strain evidence="3">KEN8</strain>
    </source>
</reference>
<name>A0AAW2JC53_9LAMI</name>
<evidence type="ECO:0000313" key="3">
    <source>
        <dbReference type="EMBL" id="KAL0291748.1"/>
    </source>
</evidence>
<keyword evidence="1" id="KW-0175">Coiled coil</keyword>
<feature type="coiled-coil region" evidence="1">
    <location>
        <begin position="148"/>
        <end position="182"/>
    </location>
</feature>
<sequence>MHAIKKEHIVEKICNFPDVLKDRKNLQSFLGVVNFAGIFIKDLAKYRKDFQPLLKETESAKWKWEEIHTQRVRELKYVCNNLLKLSIAQDEYELVVYTDANDYRLAAVLMKRTTTGEVPSRYTGGLFTEQQSQVWHINEKEFFAASEANSIILRLRHLRENLEELNKKFERLAVNAQVARQIQRADLNTVQIAIRTTMVASTSLWNDLQEPIRKASSSR</sequence>
<evidence type="ECO:0000256" key="1">
    <source>
        <dbReference type="SAM" id="Coils"/>
    </source>
</evidence>